<dbReference type="Proteomes" id="UP000051660">
    <property type="component" value="Unassembled WGS sequence"/>
</dbReference>
<gene>
    <name evidence="1" type="ORF">CQ14_39825</name>
</gene>
<organism evidence="1 2">
    <name type="scientific">Bradyrhizobium lablabi</name>
    <dbReference type="NCBI Taxonomy" id="722472"/>
    <lineage>
        <taxon>Bacteria</taxon>
        <taxon>Pseudomonadati</taxon>
        <taxon>Pseudomonadota</taxon>
        <taxon>Alphaproteobacteria</taxon>
        <taxon>Hyphomicrobiales</taxon>
        <taxon>Nitrobacteraceae</taxon>
        <taxon>Bradyrhizobium</taxon>
    </lineage>
</organism>
<reference evidence="1 2" key="1">
    <citation type="submission" date="2014-03" db="EMBL/GenBank/DDBJ databases">
        <title>Bradyrhizobium valentinum sp. nov., isolated from effective nodules of Lupinus mariae-josephae, a lupine endemic of basic-lime soils in Eastern Spain.</title>
        <authorList>
            <person name="Duran D."/>
            <person name="Rey L."/>
            <person name="Navarro A."/>
            <person name="Busquets A."/>
            <person name="Imperial J."/>
            <person name="Ruiz-Argueso T."/>
        </authorList>
    </citation>
    <scope>NUCLEOTIDE SEQUENCE [LARGE SCALE GENOMIC DNA]</scope>
    <source>
        <strain evidence="1 2">CCBAU 23086</strain>
    </source>
</reference>
<dbReference type="OrthoDB" id="8239638at2"/>
<comment type="caution">
    <text evidence="1">The sequence shown here is derived from an EMBL/GenBank/DDBJ whole genome shotgun (WGS) entry which is preliminary data.</text>
</comment>
<dbReference type="EMBL" id="LLYB01000061">
    <property type="protein sequence ID" value="KRR24667.1"/>
    <property type="molecule type" value="Genomic_DNA"/>
</dbReference>
<evidence type="ECO:0000313" key="1">
    <source>
        <dbReference type="EMBL" id="KRR24667.1"/>
    </source>
</evidence>
<protein>
    <submittedName>
        <fullName evidence="1">Uncharacterized protein</fullName>
    </submittedName>
</protein>
<sequence>MWNSLTRLAIEANTVIALRMMKLTLSGKRAARREARLMVNEKIDAALKASRSLIGGASAKEIIDQYRRRVTANANRLGKTGSHWTAKKIRRRRK</sequence>
<accession>A0A0R3MXX7</accession>
<name>A0A0R3MXX7_9BRAD</name>
<evidence type="ECO:0000313" key="2">
    <source>
        <dbReference type="Proteomes" id="UP000051660"/>
    </source>
</evidence>
<dbReference type="RefSeq" id="WP_057858556.1">
    <property type="nucleotide sequence ID" value="NZ_LLYB01000061.1"/>
</dbReference>
<proteinExistence type="predicted"/>
<dbReference type="AlphaFoldDB" id="A0A0R3MXX7"/>